<dbReference type="PROSITE" id="PS50088">
    <property type="entry name" value="ANK_REPEAT"/>
    <property type="match status" value="5"/>
</dbReference>
<dbReference type="Pfam" id="PF00023">
    <property type="entry name" value="Ank"/>
    <property type="match status" value="1"/>
</dbReference>
<comment type="subcellular location">
    <subcellularLocation>
        <location evidence="1">Nucleus</location>
    </subcellularLocation>
</comment>
<dbReference type="Proteomes" id="UP000190744">
    <property type="component" value="Unassembled WGS sequence"/>
</dbReference>
<feature type="compositionally biased region" description="Polar residues" evidence="6">
    <location>
        <begin position="1038"/>
        <end position="1051"/>
    </location>
</feature>
<dbReference type="InterPro" id="IPR002110">
    <property type="entry name" value="Ankyrin_rpt"/>
</dbReference>
<dbReference type="SMART" id="SM00248">
    <property type="entry name" value="ANK"/>
    <property type="match status" value="7"/>
</dbReference>
<dbReference type="PANTHER" id="PTHR10039">
    <property type="entry name" value="AMELOGENIN"/>
    <property type="match status" value="1"/>
</dbReference>
<name>A0A1S9RKS2_PENBI</name>
<keyword evidence="3" id="KW-0677">Repeat</keyword>
<dbReference type="InterPro" id="IPR027417">
    <property type="entry name" value="P-loop_NTPase"/>
</dbReference>
<dbReference type="Pfam" id="PF08612">
    <property type="entry name" value="Med20"/>
    <property type="match status" value="1"/>
</dbReference>
<evidence type="ECO:0000256" key="1">
    <source>
        <dbReference type="ARBA" id="ARBA00004123"/>
    </source>
</evidence>
<dbReference type="InterPro" id="IPR013921">
    <property type="entry name" value="Mediator_Med20"/>
</dbReference>
<dbReference type="Pfam" id="PF24883">
    <property type="entry name" value="NPHP3_N"/>
    <property type="match status" value="1"/>
</dbReference>
<dbReference type="PRINTS" id="PR01415">
    <property type="entry name" value="ANKYRIN"/>
</dbReference>
<proteinExistence type="inferred from homology"/>
<dbReference type="InterPro" id="IPR036770">
    <property type="entry name" value="Ankyrin_rpt-contain_sf"/>
</dbReference>
<dbReference type="PANTHER" id="PTHR10039:SF15">
    <property type="entry name" value="NACHT DOMAIN-CONTAINING PROTEIN"/>
    <property type="match status" value="1"/>
</dbReference>
<keyword evidence="5" id="KW-0040">ANK repeat</keyword>
<protein>
    <submittedName>
        <fullName evidence="9">Uncharacterized protein</fullName>
    </submittedName>
</protein>
<organism evidence="9 10">
    <name type="scientific">Penicillium brasilianum</name>
    <dbReference type="NCBI Taxonomy" id="104259"/>
    <lineage>
        <taxon>Eukaryota</taxon>
        <taxon>Fungi</taxon>
        <taxon>Dikarya</taxon>
        <taxon>Ascomycota</taxon>
        <taxon>Pezizomycotina</taxon>
        <taxon>Eurotiomycetes</taxon>
        <taxon>Eurotiomycetidae</taxon>
        <taxon>Eurotiales</taxon>
        <taxon>Aspergillaceae</taxon>
        <taxon>Penicillium</taxon>
    </lineage>
</organism>
<sequence length="1257" mass="139788">MSFGFSIGDFLTVFEHANKLRKRFINAPAQFDALSEQVRNLSIVVHDEDLALTNAVLDNQLKADVRKITTSCGDVLAEIERTLERYDELETGHGVKKAWKRLRWDQDEIRELQDRVCCNINLLKGINGRLTRDNVVELLKHQKDEQHQACLEWLSSTGYAEVQSEYVSQRQPGTGEWLLESSNFQDWVSKPGATLFCPGIPGAGKSILASVVIEELNTRFEFDSTVGIAYFFCSFQTNDDQSQKIESLLACFLRQIAQILPQIPESLKALFQKHRGRGSRPSLDEYFASLRSTLKHLSRTFIVIDALDECHFSTIARLLDMILELQAPGNLNLLATSRLIPEITARFKNKPTCEIRAATPDVMEYLWGNLGMLPSFVSRDPQLQEDIVRKITDAADGMFLLARLMLESLQHKSSPRKMKQELNGLTSVASHYDIAYDTAYDKAMERIQGQVRDQRKLAEEALSWITCAKRPLAALELQTALAVELGESMFYEDNVPDLEDIISACAGLVTTVARASGDVIRLVHATAKEYFERKWTVWFPDAHCRIATTCVTYLSFDVFEEGICSNQTDFEARLHKYPLYAYASMNWGHHARSQPIDESLTIEFLSNRLKVDASVQVLFYLGGYFTHSGYNRNEPPGFTGLHLAAYFGLLSVVSCLLTRSPNLVSTRDSMGRVPQAWAAYNGHTKLMEVFMNYGLDANLKDGAGRTLMSLAASMGHSNVVNYFLEQQVDPNIRDADDRTPLSWAAYRGHLEIVKSLLEKGADPEARDEYGRTPLLWASYEGWVEVVKLLREKDVDIEISDRLGRTALSWASENGHVVVVKLLLEKGARLDSKDAEGRTPLSWATQSQQEPICLLLTPSQQTRDAASHSSNLNTNGSAQVPPDISDSLGAKINQVPAAKPTEVEQPNFDDGRCFQCPLSLSKMPITGVYFIPTTPNATTTLTTLTERLRASFTDEDLVPIGRWFLDHKLMRDTPGLLPASSTQGQRPTKPRYMQLLSLSHYPTHGFIYTSEPTEKPVHPPGTGLPASATSPITSAASPGQGSDASQGASTAESPMVMTTVPPPAYKTLFQHFTYACQPFWCHRLTVTVPNGVVYDVGDFRVRMGDVRQTVPTVRARGTIVEIEWRGPSVVDSLSGVQDRRTMPGTGEDADSGIDVSFCALEEADVDAEYVATASLIREFWGRLGIAGAKEAILVPGVGKEIKEKLGKARKEKKDGESKAKNELGILAGFGSMPFEDDVDPTAGTDAARQYMEVLRFNR</sequence>
<gene>
    <name evidence="9" type="ORF">PEBR_24379</name>
</gene>
<dbReference type="Gene3D" id="3.40.50.300">
    <property type="entry name" value="P-loop containing nucleotide triphosphate hydrolases"/>
    <property type="match status" value="1"/>
</dbReference>
<feature type="repeat" description="ANK" evidence="5">
    <location>
        <begin position="670"/>
        <end position="702"/>
    </location>
</feature>
<dbReference type="Pfam" id="PF12796">
    <property type="entry name" value="Ank_2"/>
    <property type="match status" value="1"/>
</dbReference>
<dbReference type="Gene3D" id="1.25.40.20">
    <property type="entry name" value="Ankyrin repeat-containing domain"/>
    <property type="match status" value="1"/>
</dbReference>
<dbReference type="InterPro" id="IPR056884">
    <property type="entry name" value="NPHP3-like_N"/>
</dbReference>
<evidence type="ECO:0000256" key="2">
    <source>
        <dbReference type="ARBA" id="ARBA00010743"/>
    </source>
</evidence>
<evidence type="ECO:0000256" key="4">
    <source>
        <dbReference type="ARBA" id="ARBA00023242"/>
    </source>
</evidence>
<feature type="repeat" description="ANK" evidence="5">
    <location>
        <begin position="802"/>
        <end position="834"/>
    </location>
</feature>
<keyword evidence="4" id="KW-0539">Nucleus</keyword>
<dbReference type="AlphaFoldDB" id="A0A1S9RKS2"/>
<dbReference type="SUPFAM" id="SSF48403">
    <property type="entry name" value="Ankyrin repeat"/>
    <property type="match status" value="1"/>
</dbReference>
<comment type="caution">
    <text evidence="9">The sequence shown here is derived from an EMBL/GenBank/DDBJ whole genome shotgun (WGS) entry which is preliminary data.</text>
</comment>
<evidence type="ECO:0000256" key="6">
    <source>
        <dbReference type="SAM" id="MobiDB-lite"/>
    </source>
</evidence>
<feature type="repeat" description="ANK" evidence="5">
    <location>
        <begin position="703"/>
        <end position="735"/>
    </location>
</feature>
<dbReference type="GO" id="GO:0003712">
    <property type="term" value="F:transcription coregulator activity"/>
    <property type="evidence" value="ECO:0007669"/>
    <property type="project" value="InterPro"/>
</dbReference>
<dbReference type="GO" id="GO:0006357">
    <property type="term" value="P:regulation of transcription by RNA polymerase II"/>
    <property type="evidence" value="ECO:0007669"/>
    <property type="project" value="InterPro"/>
</dbReference>
<dbReference type="Pfam" id="PF22939">
    <property type="entry name" value="WHD_GPIID"/>
    <property type="match status" value="1"/>
</dbReference>
<evidence type="ECO:0000259" key="8">
    <source>
        <dbReference type="Pfam" id="PF24883"/>
    </source>
</evidence>
<evidence type="ECO:0000259" key="7">
    <source>
        <dbReference type="Pfam" id="PF22939"/>
    </source>
</evidence>
<feature type="repeat" description="ANK" evidence="5">
    <location>
        <begin position="736"/>
        <end position="768"/>
    </location>
</feature>
<dbReference type="PROSITE" id="PS50297">
    <property type="entry name" value="ANK_REP_REGION"/>
    <property type="match status" value="4"/>
</dbReference>
<reference evidence="10" key="1">
    <citation type="submission" date="2015-09" db="EMBL/GenBank/DDBJ databases">
        <authorList>
            <person name="Fill T.P."/>
            <person name="Baretta J.F."/>
            <person name="de Almeida L.G."/>
            <person name="Rocha M."/>
            <person name="de Souza D.H."/>
            <person name="Malavazi I."/>
            <person name="Cerdeira L.T."/>
            <person name="Hong H."/>
            <person name="Samborskyy M."/>
            <person name="de Vasconcelos A.T."/>
            <person name="Leadlay P."/>
            <person name="Rodrigues-Filho E."/>
        </authorList>
    </citation>
    <scope>NUCLEOTIDE SEQUENCE [LARGE SCALE GENOMIC DNA]</scope>
    <source>
        <strain evidence="10">LaBioMMi 136</strain>
    </source>
</reference>
<evidence type="ECO:0000256" key="3">
    <source>
        <dbReference type="ARBA" id="ARBA00022737"/>
    </source>
</evidence>
<dbReference type="EMBL" id="LJBN01000155">
    <property type="protein sequence ID" value="OOQ86107.1"/>
    <property type="molecule type" value="Genomic_DNA"/>
</dbReference>
<feature type="domain" description="GPI inositol-deacylase winged helix" evidence="7">
    <location>
        <begin position="453"/>
        <end position="531"/>
    </location>
</feature>
<feature type="region of interest" description="Disordered" evidence="6">
    <location>
        <begin position="1011"/>
        <end position="1053"/>
    </location>
</feature>
<feature type="compositionally biased region" description="Low complexity" evidence="6">
    <location>
        <begin position="1024"/>
        <end position="1037"/>
    </location>
</feature>
<dbReference type="SUPFAM" id="SSF52540">
    <property type="entry name" value="P-loop containing nucleoside triphosphate hydrolases"/>
    <property type="match status" value="1"/>
</dbReference>
<evidence type="ECO:0000313" key="9">
    <source>
        <dbReference type="EMBL" id="OOQ86107.1"/>
    </source>
</evidence>
<evidence type="ECO:0000313" key="10">
    <source>
        <dbReference type="Proteomes" id="UP000190744"/>
    </source>
</evidence>
<feature type="repeat" description="ANK" evidence="5">
    <location>
        <begin position="769"/>
        <end position="801"/>
    </location>
</feature>
<dbReference type="InterPro" id="IPR054471">
    <property type="entry name" value="GPIID_WHD"/>
</dbReference>
<comment type="similarity">
    <text evidence="2">Belongs to the Mediator complex subunit 20 family.</text>
</comment>
<evidence type="ECO:0000256" key="5">
    <source>
        <dbReference type="PROSITE-ProRule" id="PRU00023"/>
    </source>
</evidence>
<dbReference type="GO" id="GO:0016592">
    <property type="term" value="C:mediator complex"/>
    <property type="evidence" value="ECO:0007669"/>
    <property type="project" value="InterPro"/>
</dbReference>
<accession>A0A1S9RKS2</accession>
<feature type="domain" description="Nephrocystin 3-like N-terminal" evidence="8">
    <location>
        <begin position="173"/>
        <end position="338"/>
    </location>
</feature>